<dbReference type="InterPro" id="IPR036513">
    <property type="entry name" value="STAS_dom_sf"/>
</dbReference>
<feature type="transmembrane region" description="Helical" evidence="6">
    <location>
        <begin position="517"/>
        <end position="548"/>
    </location>
</feature>
<reference evidence="8" key="1">
    <citation type="submission" date="2019-08" db="EMBL/GenBank/DDBJ databases">
        <title>The improved chromosome-level genome for the pearl oyster Pinctada fucata martensii using PacBio sequencing and Hi-C.</title>
        <authorList>
            <person name="Zheng Z."/>
        </authorList>
    </citation>
    <scope>NUCLEOTIDE SEQUENCE</scope>
    <source>
        <strain evidence="8">ZZ-2019</strain>
        <tissue evidence="8">Adductor muscle</tissue>
    </source>
</reference>
<evidence type="ECO:0000313" key="8">
    <source>
        <dbReference type="EMBL" id="KAK3099221.1"/>
    </source>
</evidence>
<feature type="transmembrane region" description="Helical" evidence="6">
    <location>
        <begin position="222"/>
        <end position="242"/>
    </location>
</feature>
<evidence type="ECO:0000259" key="7">
    <source>
        <dbReference type="PROSITE" id="PS50801"/>
    </source>
</evidence>
<proteinExistence type="predicted"/>
<gene>
    <name evidence="8" type="ORF">FSP39_001159</name>
</gene>
<sequence length="816" mass="90085">MSCNVIIGDENFPSSESKETKIPNGDANGQNSNVKQRLYRTSSFRKEYMQEEPEPLTCLQSCKKHASDLCCGTNKKKTFQKLLPLLRIYRKYKVKSDLPNDVISGVTVGIMQLPQGMAYAMLADLPPVVGLYMAFFPVIIYFIFGTSRQISMGTVAVVSLMIGSVVSNIADTTSISGAFNSDMGNNSLLNGSFMDNMTTTEATTGIPTIRKLTDHEMGLKKIALASSICFLVGVIQIVFGFLRFGFVTTYMSDPLVSGFTTGAAVHVFTSQVKYIFGLKIPRFGNMFQIIFTYKAIITNITSLNPVTVIISAICIVILYIVKVQINQRFKSKLKIPVPIELIVVIIGTVISHFFHFEDNYKVKIVGEIPAGLPTPALPSFSSYGTYFSDAIIIAVVAFAQSVSLAALMAKKHMYTIDANQEFIAYGIGNVFGSFFSCYPFAASVSRSSVQDSAGGRTQIASLFSASLVLIVIIVIGPLFESLPNCVLSSIIVVALRSMFLQVFELKHLWKVSKYDCMIWIVTFSCVVLIYVDLGLWIGLIFSFLTVVIRSQRTKVASLQKISSLDVFADDSKYIKTTNVPGIRVIGFNSPLYYANGDIFVKQVFQLVGIKPERARKVIKRLGSISEYRRQSQLTIVAGSYMHNNPFSSYDCPTPTSKTHKSLSESNSVSSANSETDKRVSSAISTLSYKRADLTYCHHLVIDCSSMCFVDTVGSKVLKQVIEEYKTVGVVVFLAAVREDVWQTLIATGFIEKYEKNIYLSVHDAVAAATAEGEGDNDPLQPKKSYKDKKKMSAIQEDLDMELEVLSSDDCLIDHEV</sequence>
<dbReference type="NCBIfam" id="TIGR00815">
    <property type="entry name" value="sulP"/>
    <property type="match status" value="1"/>
</dbReference>
<evidence type="ECO:0000256" key="5">
    <source>
        <dbReference type="SAM" id="MobiDB-lite"/>
    </source>
</evidence>
<feature type="region of interest" description="Disordered" evidence="5">
    <location>
        <begin position="1"/>
        <end position="33"/>
    </location>
</feature>
<comment type="subcellular location">
    <subcellularLocation>
        <location evidence="1">Membrane</location>
        <topology evidence="1">Multi-pass membrane protein</topology>
    </subcellularLocation>
</comment>
<organism evidence="8 9">
    <name type="scientific">Pinctada imbricata</name>
    <name type="common">Atlantic pearl-oyster</name>
    <name type="synonym">Pinctada martensii</name>
    <dbReference type="NCBI Taxonomy" id="66713"/>
    <lineage>
        <taxon>Eukaryota</taxon>
        <taxon>Metazoa</taxon>
        <taxon>Spiralia</taxon>
        <taxon>Lophotrochozoa</taxon>
        <taxon>Mollusca</taxon>
        <taxon>Bivalvia</taxon>
        <taxon>Autobranchia</taxon>
        <taxon>Pteriomorphia</taxon>
        <taxon>Pterioida</taxon>
        <taxon>Pterioidea</taxon>
        <taxon>Pteriidae</taxon>
        <taxon>Pinctada</taxon>
    </lineage>
</organism>
<feature type="region of interest" description="Disordered" evidence="5">
    <location>
        <begin position="770"/>
        <end position="790"/>
    </location>
</feature>
<feature type="transmembrane region" description="Helical" evidence="6">
    <location>
        <begin position="119"/>
        <end position="144"/>
    </location>
</feature>
<evidence type="ECO:0000256" key="6">
    <source>
        <dbReference type="SAM" id="Phobius"/>
    </source>
</evidence>
<accession>A0AA88Y5Y4</accession>
<protein>
    <recommendedName>
        <fullName evidence="7">STAS domain-containing protein</fullName>
    </recommendedName>
</protein>
<feature type="transmembrane region" description="Helical" evidence="6">
    <location>
        <begin position="486"/>
        <end position="505"/>
    </location>
</feature>
<dbReference type="PANTHER" id="PTHR11814">
    <property type="entry name" value="SULFATE TRANSPORTER"/>
    <property type="match status" value="1"/>
</dbReference>
<feature type="transmembrane region" description="Helical" evidence="6">
    <location>
        <begin position="306"/>
        <end position="325"/>
    </location>
</feature>
<keyword evidence="2 6" id="KW-0812">Transmembrane</keyword>
<feature type="region of interest" description="Disordered" evidence="5">
    <location>
        <begin position="652"/>
        <end position="674"/>
    </location>
</feature>
<keyword evidence="3 6" id="KW-1133">Transmembrane helix</keyword>
<dbReference type="GO" id="GO:0016020">
    <property type="term" value="C:membrane"/>
    <property type="evidence" value="ECO:0007669"/>
    <property type="project" value="UniProtKB-SubCell"/>
</dbReference>
<feature type="transmembrane region" description="Helical" evidence="6">
    <location>
        <begin position="254"/>
        <end position="276"/>
    </location>
</feature>
<keyword evidence="9" id="KW-1185">Reference proteome</keyword>
<dbReference type="InterPro" id="IPR002645">
    <property type="entry name" value="STAS_dom"/>
</dbReference>
<keyword evidence="4 6" id="KW-0472">Membrane</keyword>
<dbReference type="Gene3D" id="3.30.750.24">
    <property type="entry name" value="STAS domain"/>
    <property type="match status" value="1"/>
</dbReference>
<feature type="transmembrane region" description="Helical" evidence="6">
    <location>
        <begin position="422"/>
        <end position="441"/>
    </location>
</feature>
<dbReference type="EMBL" id="VSWD01000006">
    <property type="protein sequence ID" value="KAK3099221.1"/>
    <property type="molecule type" value="Genomic_DNA"/>
</dbReference>
<feature type="transmembrane region" description="Helical" evidence="6">
    <location>
        <begin position="337"/>
        <end position="356"/>
    </location>
</feature>
<name>A0AA88Y5Y4_PINIB</name>
<evidence type="ECO:0000256" key="4">
    <source>
        <dbReference type="ARBA" id="ARBA00023136"/>
    </source>
</evidence>
<dbReference type="PROSITE" id="PS50801">
    <property type="entry name" value="STAS"/>
    <property type="match status" value="1"/>
</dbReference>
<feature type="transmembrane region" description="Helical" evidence="6">
    <location>
        <begin position="390"/>
        <end position="410"/>
    </location>
</feature>
<dbReference type="AlphaFoldDB" id="A0AA88Y5Y4"/>
<dbReference type="Pfam" id="PF00916">
    <property type="entry name" value="Sulfate_transp"/>
    <property type="match status" value="1"/>
</dbReference>
<feature type="transmembrane region" description="Helical" evidence="6">
    <location>
        <begin position="150"/>
        <end position="170"/>
    </location>
</feature>
<dbReference type="GO" id="GO:0055085">
    <property type="term" value="P:transmembrane transport"/>
    <property type="evidence" value="ECO:0007669"/>
    <property type="project" value="InterPro"/>
</dbReference>
<evidence type="ECO:0000313" key="9">
    <source>
        <dbReference type="Proteomes" id="UP001186944"/>
    </source>
</evidence>
<evidence type="ECO:0000256" key="2">
    <source>
        <dbReference type="ARBA" id="ARBA00022692"/>
    </source>
</evidence>
<dbReference type="InterPro" id="IPR001902">
    <property type="entry name" value="SLC26A/SulP_fam"/>
</dbReference>
<feature type="transmembrane region" description="Helical" evidence="6">
    <location>
        <begin position="461"/>
        <end position="479"/>
    </location>
</feature>
<feature type="compositionally biased region" description="Low complexity" evidence="5">
    <location>
        <begin position="663"/>
        <end position="673"/>
    </location>
</feature>
<dbReference type="InterPro" id="IPR011547">
    <property type="entry name" value="SLC26A/SulP_dom"/>
</dbReference>
<dbReference type="CDD" id="cd07042">
    <property type="entry name" value="STAS_SulP_like_sulfate_transporter"/>
    <property type="match status" value="1"/>
</dbReference>
<dbReference type="Proteomes" id="UP001186944">
    <property type="component" value="Unassembled WGS sequence"/>
</dbReference>
<dbReference type="Pfam" id="PF01740">
    <property type="entry name" value="STAS"/>
    <property type="match status" value="1"/>
</dbReference>
<evidence type="ECO:0000256" key="3">
    <source>
        <dbReference type="ARBA" id="ARBA00022989"/>
    </source>
</evidence>
<comment type="caution">
    <text evidence="8">The sequence shown here is derived from an EMBL/GenBank/DDBJ whole genome shotgun (WGS) entry which is preliminary data.</text>
</comment>
<dbReference type="SUPFAM" id="SSF52091">
    <property type="entry name" value="SpoIIaa-like"/>
    <property type="match status" value="1"/>
</dbReference>
<feature type="domain" description="STAS" evidence="7">
    <location>
        <begin position="572"/>
        <end position="768"/>
    </location>
</feature>
<evidence type="ECO:0000256" key="1">
    <source>
        <dbReference type="ARBA" id="ARBA00004141"/>
    </source>
</evidence>